<keyword evidence="2" id="KW-1185">Reference proteome</keyword>
<dbReference type="Proteomes" id="UP000236199">
    <property type="component" value="Unassembled WGS sequence"/>
</dbReference>
<dbReference type="AlphaFoldDB" id="A0A2K1PBK1"/>
<proteinExistence type="predicted"/>
<accession>A0A2K1PBK1</accession>
<organism evidence="1 2">
    <name type="scientific">Petrotoga miotherma DSM 10691</name>
    <dbReference type="NCBI Taxonomy" id="1434326"/>
    <lineage>
        <taxon>Bacteria</taxon>
        <taxon>Thermotogati</taxon>
        <taxon>Thermotogota</taxon>
        <taxon>Thermotogae</taxon>
        <taxon>Petrotogales</taxon>
        <taxon>Petrotogaceae</taxon>
        <taxon>Petrotoga</taxon>
    </lineage>
</organism>
<protein>
    <submittedName>
        <fullName evidence="1">Uncharacterized protein</fullName>
    </submittedName>
</protein>
<comment type="caution">
    <text evidence="1">The sequence shown here is derived from an EMBL/GenBank/DDBJ whole genome shotgun (WGS) entry which is preliminary data.</text>
</comment>
<dbReference type="EMBL" id="AZRM01000026">
    <property type="protein sequence ID" value="PNS00067.1"/>
    <property type="molecule type" value="Genomic_DNA"/>
</dbReference>
<evidence type="ECO:0000313" key="1">
    <source>
        <dbReference type="EMBL" id="PNS00067.1"/>
    </source>
</evidence>
<gene>
    <name evidence="1" type="ORF">X928_05575</name>
</gene>
<evidence type="ECO:0000313" key="2">
    <source>
        <dbReference type="Proteomes" id="UP000236199"/>
    </source>
</evidence>
<reference evidence="1 2" key="1">
    <citation type="submission" date="2013-12" db="EMBL/GenBank/DDBJ databases">
        <title>Comparative genomics of Petrotoga isolates.</title>
        <authorList>
            <person name="Nesbo C.L."/>
            <person name="Charchuk R."/>
            <person name="Chow K."/>
        </authorList>
    </citation>
    <scope>NUCLEOTIDE SEQUENCE [LARGE SCALE GENOMIC DNA]</scope>
    <source>
        <strain evidence="1 2">DSM 10691</strain>
    </source>
</reference>
<name>A0A2K1PBK1_9BACT</name>
<sequence length="38" mass="4378">MDKNYFNLMGGERGEGALTQVLAFLKRVINQIFKEAFK</sequence>